<gene>
    <name evidence="1" type="ORF">A3843_07430</name>
</gene>
<dbReference type="Pfam" id="PF04134">
    <property type="entry name" value="DCC1-like"/>
    <property type="match status" value="1"/>
</dbReference>
<dbReference type="RefSeq" id="WP_028481842.1">
    <property type="nucleotide sequence ID" value="NZ_LVVZ01000014.1"/>
</dbReference>
<evidence type="ECO:0000313" key="1">
    <source>
        <dbReference type="EMBL" id="OKL44239.1"/>
    </source>
</evidence>
<comment type="caution">
    <text evidence="1">The sequence shown here is derived from an EMBL/GenBank/DDBJ whole genome shotgun (WGS) entry which is preliminary data.</text>
</comment>
<dbReference type="Proteomes" id="UP000185783">
    <property type="component" value="Unassembled WGS sequence"/>
</dbReference>
<evidence type="ECO:0008006" key="3">
    <source>
        <dbReference type="Google" id="ProtNLM"/>
    </source>
</evidence>
<dbReference type="EMBL" id="LVVZ01000014">
    <property type="protein sequence ID" value="OKL44239.1"/>
    <property type="molecule type" value="Genomic_DNA"/>
</dbReference>
<dbReference type="AlphaFoldDB" id="A0A1U7JHM7"/>
<protein>
    <recommendedName>
        <fullName evidence="3">DUF393 domain-containing protein</fullName>
    </recommendedName>
</protein>
<evidence type="ECO:0000313" key="2">
    <source>
        <dbReference type="Proteomes" id="UP000185783"/>
    </source>
</evidence>
<proteinExistence type="predicted"/>
<keyword evidence="2" id="KW-1185">Reference proteome</keyword>
<organism evidence="1 2">
    <name type="scientific">Pseudovibrio exalbescens</name>
    <dbReference type="NCBI Taxonomy" id="197461"/>
    <lineage>
        <taxon>Bacteria</taxon>
        <taxon>Pseudomonadati</taxon>
        <taxon>Pseudomonadota</taxon>
        <taxon>Alphaproteobacteria</taxon>
        <taxon>Hyphomicrobiales</taxon>
        <taxon>Stappiaceae</taxon>
        <taxon>Pseudovibrio</taxon>
    </lineage>
</organism>
<sequence length="125" mass="13914">MEQLTLVYDGACPFCQHYTALLDLRRPGRTVKLLDAREHPQVVADLAARGLNVDDGMVADYQGCTYAGADALHLLALLSTGSSFTDRLICWLFRSPRRARLSYPVLRAVRNGTLKVLGHQPIRPH</sequence>
<dbReference type="GO" id="GO:0015035">
    <property type="term" value="F:protein-disulfide reductase activity"/>
    <property type="evidence" value="ECO:0007669"/>
    <property type="project" value="InterPro"/>
</dbReference>
<name>A0A1U7JHM7_9HYPH</name>
<accession>A0A1U7JHM7</accession>
<dbReference type="InterPro" id="IPR007263">
    <property type="entry name" value="DCC1-like"/>
</dbReference>
<reference evidence="1 2" key="1">
    <citation type="submission" date="2016-03" db="EMBL/GenBank/DDBJ databases">
        <title>Genome sequence of Nesiotobacter sp. nov., a moderately halophilic alphaproteobacterium isolated from the Yellow Sea, China.</title>
        <authorList>
            <person name="Zhang G."/>
            <person name="Zhang R."/>
        </authorList>
    </citation>
    <scope>NUCLEOTIDE SEQUENCE [LARGE SCALE GENOMIC DNA]</scope>
    <source>
        <strain evidence="1 2">WB1-6</strain>
    </source>
</reference>
<dbReference type="STRING" id="197461.A3843_07430"/>